<dbReference type="OrthoDB" id="227636at2"/>
<sequence>MGLFDIFNKKEEETSNLHGKNQPAQNHTNEIANFKNPPISIHEDLKNLIWFADGPLKNYTNENSERNTFHYNGYNITIQMTGQEEPSLIYTKQPIILPSDISKIERPPYFPTYSGLTPEQKGVYINLLQNPYNPNIDIGFVFILYYGLERHLLVGNYQKALNVIIKLRDVHSNKSFQSYSANALVLISMLKQKGEIALDFVNSIDKSFEYAFSDNLFLLCYLSFNLPISSKDIIRMAKTFEFSNVNYIKKYPELFEKVMENKIFDTYGQKKILLSNILNSEDLTKLPKQELPIFANTSIRDKSFPVPIISSSIKLKKILNEILTSTHEIVKEKITAMRKEGLIDKSIKQKNEKDLPKFDEKRENELLDSLNKTNGNLLQRHFTLISLQDFYYHYRDLDQKYLDNCIKYCLLDIESLAEMENQYINTEIARAKEYAEIMEIPFSTQEEKKYVKLAS</sequence>
<name>A0A2P2E5B9_9LEPT</name>
<dbReference type="AlphaFoldDB" id="A0A2P2E5B9"/>
<dbReference type="RefSeq" id="WP_108978479.1">
    <property type="nucleotide sequence ID" value="NZ_BFBB01000010.1"/>
</dbReference>
<dbReference type="EMBL" id="BFBB01000010">
    <property type="protein sequence ID" value="GBF52078.1"/>
    <property type="molecule type" value="Genomic_DNA"/>
</dbReference>
<proteinExistence type="predicted"/>
<dbReference type="InterPro" id="IPR025266">
    <property type="entry name" value="TerB_N"/>
</dbReference>
<evidence type="ECO:0000313" key="3">
    <source>
        <dbReference type="Proteomes" id="UP000245133"/>
    </source>
</evidence>
<gene>
    <name evidence="2" type="ORF">LPTSP4_36160</name>
</gene>
<evidence type="ECO:0000313" key="2">
    <source>
        <dbReference type="EMBL" id="GBF52078.1"/>
    </source>
</evidence>
<organism evidence="2 3">
    <name type="scientific">Leptospira ryugenii</name>
    <dbReference type="NCBI Taxonomy" id="1917863"/>
    <lineage>
        <taxon>Bacteria</taxon>
        <taxon>Pseudomonadati</taxon>
        <taxon>Spirochaetota</taxon>
        <taxon>Spirochaetia</taxon>
        <taxon>Leptospirales</taxon>
        <taxon>Leptospiraceae</taxon>
        <taxon>Leptospira</taxon>
    </lineage>
</organism>
<comment type="caution">
    <text evidence="2">The sequence shown here is derived from an EMBL/GenBank/DDBJ whole genome shotgun (WGS) entry which is preliminary data.</text>
</comment>
<protein>
    <recommendedName>
        <fullName evidence="1">TerB N-terminal domain-containing protein</fullName>
    </recommendedName>
</protein>
<keyword evidence="3" id="KW-1185">Reference proteome</keyword>
<accession>A0A2P2E5B9</accession>
<dbReference type="Pfam" id="PF13208">
    <property type="entry name" value="TerB_N"/>
    <property type="match status" value="1"/>
</dbReference>
<feature type="domain" description="TerB N-terminal" evidence="1">
    <location>
        <begin position="83"/>
        <end position="166"/>
    </location>
</feature>
<evidence type="ECO:0000259" key="1">
    <source>
        <dbReference type="Pfam" id="PF13208"/>
    </source>
</evidence>
<reference evidence="2 3" key="1">
    <citation type="submission" date="2018-02" db="EMBL/GenBank/DDBJ databases">
        <title>Novel Leptospira species isolated from soil and water in Japan.</title>
        <authorList>
            <person name="Nakao R."/>
            <person name="Masuzawa T."/>
        </authorList>
    </citation>
    <scope>NUCLEOTIDE SEQUENCE [LARGE SCALE GENOMIC DNA]</scope>
    <source>
        <strain evidence="2 3">YH101</strain>
    </source>
</reference>
<dbReference type="Proteomes" id="UP000245133">
    <property type="component" value="Unassembled WGS sequence"/>
</dbReference>